<dbReference type="AlphaFoldDB" id="A0A2P0ZGD1"/>
<dbReference type="EMBL" id="MG373770">
    <property type="protein sequence ID" value="AVH79531.1"/>
    <property type="molecule type" value="Genomic_DNA"/>
</dbReference>
<sequence length="61" mass="6577">MSKIAICDLRLAGANLLSDPESYMYELDDCNVKSTEVNGGCLFLTPGIYFGMVVSAAILNQ</sequence>
<name>A0A2P0ZGD1_9SYNC</name>
<organism evidence="1">
    <name type="scientific">Synechocystis sp. PCC 9413</name>
    <dbReference type="NCBI Taxonomy" id="77760"/>
    <lineage>
        <taxon>Bacteria</taxon>
        <taxon>Bacillati</taxon>
        <taxon>Cyanobacteriota</taxon>
        <taxon>Cyanophyceae</taxon>
        <taxon>Synechococcales</taxon>
        <taxon>Merismopediaceae</taxon>
        <taxon>Synechocystis</taxon>
    </lineage>
</organism>
<reference evidence="1" key="1">
    <citation type="journal article" date="2018" name="Science">
        <title>Natural noncanonical protein splicing yields products with diverse ?-amino acid residues.</title>
        <authorList>
            <person name="Morinaka B.I."/>
            <person name="Lakis E."/>
            <person name="Verest M."/>
            <person name="Helf M.J."/>
            <person name="Scalvenzi T."/>
            <person name="Vagstad A.L."/>
            <person name="Sims J."/>
            <person name="Sunagawa S."/>
            <person name="Gugger M."/>
            <person name="Piel J."/>
        </authorList>
    </citation>
    <scope>NUCLEOTIDE SEQUENCE</scope>
    <source>
        <strain evidence="1">PCC 9413</strain>
    </source>
</reference>
<evidence type="ECO:0000313" key="1">
    <source>
        <dbReference type="EMBL" id="AVH79531.1"/>
    </source>
</evidence>
<protein>
    <submittedName>
        <fullName evidence="1">Uncharacterized protein</fullName>
    </submittedName>
</protein>
<accession>A0A2P0ZGD1</accession>
<proteinExistence type="predicted"/>